<evidence type="ECO:0000313" key="2">
    <source>
        <dbReference type="Proteomes" id="UP001597601"/>
    </source>
</evidence>
<dbReference type="EMBL" id="JBHUON010000022">
    <property type="protein sequence ID" value="MFD2866180.1"/>
    <property type="molecule type" value="Genomic_DNA"/>
</dbReference>
<accession>A0ABW5XRW6</accession>
<dbReference type="Pfam" id="PF14375">
    <property type="entry name" value="Cys_rich_CWC"/>
    <property type="match status" value="1"/>
</dbReference>
<dbReference type="InterPro" id="IPR032720">
    <property type="entry name" value="Cys_rich_CWC"/>
</dbReference>
<dbReference type="RefSeq" id="WP_377129588.1">
    <property type="nucleotide sequence ID" value="NZ_JBHUON010000022.1"/>
</dbReference>
<comment type="caution">
    <text evidence="1">The sequence shown here is derived from an EMBL/GenBank/DDBJ whole genome shotgun (WGS) entry which is preliminary data.</text>
</comment>
<proteinExistence type="predicted"/>
<sequence>MYQNKKVSPSGGDLEGATKHEIIPCDRCGARIECKANAYTKCQCSVVQLTLNEVQYISENYEGCMCAKCLLELQEEYREMMGITQ</sequence>
<evidence type="ECO:0000313" key="1">
    <source>
        <dbReference type="EMBL" id="MFD2866180.1"/>
    </source>
</evidence>
<organism evidence="1 2">
    <name type="scientific">Mucilaginibacter antarcticus</name>
    <dbReference type="NCBI Taxonomy" id="1855725"/>
    <lineage>
        <taxon>Bacteria</taxon>
        <taxon>Pseudomonadati</taxon>
        <taxon>Bacteroidota</taxon>
        <taxon>Sphingobacteriia</taxon>
        <taxon>Sphingobacteriales</taxon>
        <taxon>Sphingobacteriaceae</taxon>
        <taxon>Mucilaginibacter</taxon>
    </lineage>
</organism>
<name>A0ABW5XRW6_9SPHI</name>
<reference evidence="2" key="1">
    <citation type="journal article" date="2019" name="Int. J. Syst. Evol. Microbiol.">
        <title>The Global Catalogue of Microorganisms (GCM) 10K type strain sequencing project: providing services to taxonomists for standard genome sequencing and annotation.</title>
        <authorList>
            <consortium name="The Broad Institute Genomics Platform"/>
            <consortium name="The Broad Institute Genome Sequencing Center for Infectious Disease"/>
            <person name="Wu L."/>
            <person name="Ma J."/>
        </authorList>
    </citation>
    <scope>NUCLEOTIDE SEQUENCE [LARGE SCALE GENOMIC DNA]</scope>
    <source>
        <strain evidence="2">KCTC 52232</strain>
    </source>
</reference>
<dbReference type="Proteomes" id="UP001597601">
    <property type="component" value="Unassembled WGS sequence"/>
</dbReference>
<protein>
    <submittedName>
        <fullName evidence="1">Cysteine-rich CWC family protein</fullName>
    </submittedName>
</protein>
<keyword evidence="2" id="KW-1185">Reference proteome</keyword>
<gene>
    <name evidence="1" type="ORF">ACFSYC_15895</name>
</gene>